<dbReference type="AlphaFoldDB" id="A0A818UIV1"/>
<evidence type="ECO:0000313" key="1">
    <source>
        <dbReference type="EMBL" id="CAF3699058.1"/>
    </source>
</evidence>
<proteinExistence type="predicted"/>
<dbReference type="EMBL" id="CAJNYT010004887">
    <property type="protein sequence ID" value="CAF3699058.1"/>
    <property type="molecule type" value="Genomic_DNA"/>
</dbReference>
<protein>
    <submittedName>
        <fullName evidence="1">Uncharacterized protein</fullName>
    </submittedName>
</protein>
<comment type="caution">
    <text evidence="1">The sequence shown here is derived from an EMBL/GenBank/DDBJ whole genome shotgun (WGS) entry which is preliminary data.</text>
</comment>
<dbReference type="Proteomes" id="UP000663872">
    <property type="component" value="Unassembled WGS sequence"/>
</dbReference>
<sequence length="326" mass="37390">MWFVHRYNHRYLQQFNNANLATAYPNETDIRVLWCLSLLNVAFEQQFQDSLLKSELSDEKSLQVSLTLCFLKVTGRIVNVSSTQFERVLAQLDTADQVSPFVLCDNNNRVDTIEWLSFARLQTGDWPGTLSLINDLYIAYNRSMEASNDYLTSAYRSLARTTSNLLCWLPYNIQFVSKLLELQKIGAVLPFVVLSDNGTNVESSMEWRRGPVAVSSLMIDSIQVPLNEFPQRALHVYEMAILSTSNRAINILGMARANAQLSNTGEATAFYRMLIAQIDLSNSKDSIFFHEEMDFIDKNEKIRYSTSNNLVQFTFIFIISLRVIFY</sequence>
<gene>
    <name evidence="1" type="ORF">GRG538_LOCUS28211</name>
</gene>
<organism evidence="1 2">
    <name type="scientific">Rotaria socialis</name>
    <dbReference type="NCBI Taxonomy" id="392032"/>
    <lineage>
        <taxon>Eukaryota</taxon>
        <taxon>Metazoa</taxon>
        <taxon>Spiralia</taxon>
        <taxon>Gnathifera</taxon>
        <taxon>Rotifera</taxon>
        <taxon>Eurotatoria</taxon>
        <taxon>Bdelloidea</taxon>
        <taxon>Philodinida</taxon>
        <taxon>Philodinidae</taxon>
        <taxon>Rotaria</taxon>
    </lineage>
</organism>
<reference evidence="1" key="1">
    <citation type="submission" date="2021-02" db="EMBL/GenBank/DDBJ databases">
        <authorList>
            <person name="Nowell W R."/>
        </authorList>
    </citation>
    <scope>NUCLEOTIDE SEQUENCE</scope>
</reference>
<evidence type="ECO:0000313" key="2">
    <source>
        <dbReference type="Proteomes" id="UP000663872"/>
    </source>
</evidence>
<name>A0A818UIV1_9BILA</name>
<accession>A0A818UIV1</accession>